<keyword evidence="2" id="KW-1185">Reference proteome</keyword>
<dbReference type="AlphaFoldDB" id="A0A367RSW5"/>
<dbReference type="EMBL" id="LXQD01000087">
    <property type="protein sequence ID" value="RCJ38773.1"/>
    <property type="molecule type" value="Genomic_DNA"/>
</dbReference>
<dbReference type="Proteomes" id="UP000252107">
    <property type="component" value="Unassembled WGS sequence"/>
</dbReference>
<reference evidence="1" key="1">
    <citation type="submission" date="2016-04" db="EMBL/GenBank/DDBJ databases">
        <authorList>
            <person name="Tabuchi Yagui T.R."/>
        </authorList>
    </citation>
    <scope>NUCLEOTIDE SEQUENCE [LARGE SCALE GENOMIC DNA]</scope>
    <source>
        <strain evidence="1">NIES-26</strain>
    </source>
</reference>
<protein>
    <submittedName>
        <fullName evidence="1">Uncharacterized protein</fullName>
    </submittedName>
</protein>
<evidence type="ECO:0000313" key="2">
    <source>
        <dbReference type="Proteomes" id="UP000252107"/>
    </source>
</evidence>
<gene>
    <name evidence="1" type="ORF">A6770_12785</name>
</gene>
<proteinExistence type="predicted"/>
<evidence type="ECO:0000313" key="1">
    <source>
        <dbReference type="EMBL" id="RCJ38773.1"/>
    </source>
</evidence>
<comment type="caution">
    <text evidence="1">The sequence shown here is derived from an EMBL/GenBank/DDBJ whole genome shotgun (WGS) entry which is preliminary data.</text>
</comment>
<organism evidence="1 2">
    <name type="scientific">Nostoc minutum NIES-26</name>
    <dbReference type="NCBI Taxonomy" id="1844469"/>
    <lineage>
        <taxon>Bacteria</taxon>
        <taxon>Bacillati</taxon>
        <taxon>Cyanobacteriota</taxon>
        <taxon>Cyanophyceae</taxon>
        <taxon>Nostocales</taxon>
        <taxon>Nostocaceae</taxon>
        <taxon>Nostoc</taxon>
    </lineage>
</organism>
<sequence>MVRKSKPNGVLHGEEKIKLAAQIINKLWGIRQRYLQPGSGSFLLNIDTLKKICCGLHANANNYYICPQAIAII</sequence>
<name>A0A367RSW5_9NOSO</name>
<accession>A0A367RSW5</accession>